<protein>
    <submittedName>
        <fullName evidence="1">Uncharacterized protein</fullName>
    </submittedName>
</protein>
<proteinExistence type="predicted"/>
<reference evidence="1 2" key="1">
    <citation type="submission" date="2016-03" db="EMBL/GenBank/DDBJ databases">
        <title>Cyphomyrmex costatus WGS genome.</title>
        <authorList>
            <person name="Nygaard S."/>
            <person name="Hu H."/>
            <person name="Boomsma J."/>
            <person name="Zhang G."/>
        </authorList>
    </citation>
    <scope>NUCLEOTIDE SEQUENCE [LARGE SCALE GENOMIC DNA]</scope>
    <source>
        <strain evidence="1">MS0001</strain>
        <tissue evidence="1">Whole body</tissue>
    </source>
</reference>
<dbReference type="EMBL" id="KQ978379">
    <property type="protein sequence ID" value="KYM94406.1"/>
    <property type="molecule type" value="Genomic_DNA"/>
</dbReference>
<keyword evidence="2" id="KW-1185">Reference proteome</keyword>
<evidence type="ECO:0000313" key="1">
    <source>
        <dbReference type="EMBL" id="KYM94406.1"/>
    </source>
</evidence>
<organism evidence="1 2">
    <name type="scientific">Cyphomyrmex costatus</name>
    <dbReference type="NCBI Taxonomy" id="456900"/>
    <lineage>
        <taxon>Eukaryota</taxon>
        <taxon>Metazoa</taxon>
        <taxon>Ecdysozoa</taxon>
        <taxon>Arthropoda</taxon>
        <taxon>Hexapoda</taxon>
        <taxon>Insecta</taxon>
        <taxon>Pterygota</taxon>
        <taxon>Neoptera</taxon>
        <taxon>Endopterygota</taxon>
        <taxon>Hymenoptera</taxon>
        <taxon>Apocrita</taxon>
        <taxon>Aculeata</taxon>
        <taxon>Formicoidea</taxon>
        <taxon>Formicidae</taxon>
        <taxon>Myrmicinae</taxon>
        <taxon>Cyphomyrmex</taxon>
    </lineage>
</organism>
<gene>
    <name evidence="1" type="ORF">ALC62_14849</name>
</gene>
<dbReference type="AlphaFoldDB" id="A0A195C2G6"/>
<evidence type="ECO:0000313" key="2">
    <source>
        <dbReference type="Proteomes" id="UP000078542"/>
    </source>
</evidence>
<accession>A0A195C2G6</accession>
<dbReference type="Proteomes" id="UP000078542">
    <property type="component" value="Unassembled WGS sequence"/>
</dbReference>
<sequence>MLNYIINLVHNFGGKCCDCTTQAGKKFECSEILKIHLNQFILSKEPSFWSKGIMQLPKRWDKIFKQNSTYLVQ</sequence>
<name>A0A195C2G6_9HYME</name>